<dbReference type="OrthoDB" id="1926212at2759"/>
<evidence type="ECO:0000256" key="2">
    <source>
        <dbReference type="SAM" id="MobiDB-lite"/>
    </source>
</evidence>
<proteinExistence type="predicted"/>
<dbReference type="PROSITE" id="PS50005">
    <property type="entry name" value="TPR"/>
    <property type="match status" value="3"/>
</dbReference>
<evidence type="ECO:0000313" key="4">
    <source>
        <dbReference type="Proteomes" id="UP000053201"/>
    </source>
</evidence>
<feature type="repeat" description="TPR" evidence="1">
    <location>
        <begin position="369"/>
        <end position="402"/>
    </location>
</feature>
<dbReference type="Proteomes" id="UP000053201">
    <property type="component" value="Unassembled WGS sequence"/>
</dbReference>
<dbReference type="eggNOG" id="KOG1124">
    <property type="taxonomic scope" value="Eukaryota"/>
</dbReference>
<dbReference type="Gene3D" id="1.25.40.10">
    <property type="entry name" value="Tetratricopeptide repeat domain"/>
    <property type="match status" value="5"/>
</dbReference>
<dbReference type="PANTHER" id="PTHR45153">
    <property type="entry name" value="TETRATRICOPEPTIDE REPEAT PROTEIN 16"/>
    <property type="match status" value="1"/>
</dbReference>
<gene>
    <name evidence="3" type="ORF">SPPG_04451</name>
</gene>
<feature type="repeat" description="TPR" evidence="1">
    <location>
        <begin position="444"/>
        <end position="477"/>
    </location>
</feature>
<dbReference type="OMA" id="QCLFDRG"/>
<feature type="region of interest" description="Disordered" evidence="2">
    <location>
        <begin position="1"/>
        <end position="21"/>
    </location>
</feature>
<feature type="region of interest" description="Disordered" evidence="2">
    <location>
        <begin position="623"/>
        <end position="645"/>
    </location>
</feature>
<dbReference type="RefSeq" id="XP_016608148.1">
    <property type="nucleotide sequence ID" value="XM_016752685.1"/>
</dbReference>
<dbReference type="GeneID" id="27687896"/>
<feature type="repeat" description="TPR" evidence="1">
    <location>
        <begin position="290"/>
        <end position="323"/>
    </location>
</feature>
<dbReference type="EMBL" id="KQ257456">
    <property type="protein sequence ID" value="KND00109.1"/>
    <property type="molecule type" value="Genomic_DNA"/>
</dbReference>
<dbReference type="PANTHER" id="PTHR45153:SF1">
    <property type="entry name" value="TETRATRICOPEPTIDE REPEAT PROTEIN 16"/>
    <property type="match status" value="1"/>
</dbReference>
<dbReference type="AlphaFoldDB" id="A0A0L0HH53"/>
<evidence type="ECO:0000256" key="1">
    <source>
        <dbReference type="PROSITE-ProRule" id="PRU00339"/>
    </source>
</evidence>
<keyword evidence="1" id="KW-0802">TPR repeat</keyword>
<dbReference type="Pfam" id="PF13432">
    <property type="entry name" value="TPR_16"/>
    <property type="match status" value="3"/>
</dbReference>
<accession>A0A0L0HH53</accession>
<sequence>MLTSSNQQEFPRQQPKCVPLPPGTRLKVEQAQVYNLRGLGHLYAEGGGNRVSDASSAIADFTRAIFLNPDEPSYYWHRAEAYLAIVDFESAIANLKQHALIVNELRADALRVGGWVPPSAERKPEQSTVGGSIYVSKKRLGLVAYTWGQCLLDQRRFKEAMRMFQLAGSLEFQISSVLLRCVFVHIGLGEFDDALETLYKLTKLDASNIELYILRAKIYKHLGNVDFANIDLQAADEIDRDHPELPELREYAMTTAVGLKNKASERILAGEPTVAIHYLNTVIELDKADWSSYFKRGILLAEIGQYDGAIQDLQKVLEISDRDTTRDPEVKERIASVYNKAGIQAYQEGDLVRALSEFSIGLDHHNSDPVLWKNRADCYLATGNISKSLEDLMKAVEIDPQDVACRQRCGLLWSAVADKIFSTGDWAQSARMWTAAIQYDPACAELFFKRARAYHLSQKIDEAREDLEEALRLDPSSIEISALLSQLTVGPPLDNLGPFPPQRTRRAQVPYANQPAKEPGLIGKSIMAPVQQPPPTAAPNMLPHIRIPDLLVSISSLVTNSTGNLSFGEGSTGKKKLDAKKVVAESQSHILSLPPVSLPKLSVEEGGPTGSTDRKAFAPSRDLTHGAKASPFPLSNKDVQSAGTIDKVDKTTNKSITSQKPSLHHISLQLDLQ</sequence>
<protein>
    <submittedName>
        <fullName evidence="3">Uncharacterized protein</fullName>
    </submittedName>
</protein>
<organism evidence="3 4">
    <name type="scientific">Spizellomyces punctatus (strain DAOM BR117)</name>
    <dbReference type="NCBI Taxonomy" id="645134"/>
    <lineage>
        <taxon>Eukaryota</taxon>
        <taxon>Fungi</taxon>
        <taxon>Fungi incertae sedis</taxon>
        <taxon>Chytridiomycota</taxon>
        <taxon>Chytridiomycota incertae sedis</taxon>
        <taxon>Chytridiomycetes</taxon>
        <taxon>Spizellomycetales</taxon>
        <taxon>Spizellomycetaceae</taxon>
        <taxon>Spizellomyces</taxon>
    </lineage>
</organism>
<reference evidence="3 4" key="1">
    <citation type="submission" date="2009-08" db="EMBL/GenBank/DDBJ databases">
        <title>The Genome Sequence of Spizellomyces punctatus strain DAOM BR117.</title>
        <authorList>
            <consortium name="The Broad Institute Genome Sequencing Platform"/>
            <person name="Russ C."/>
            <person name="Cuomo C."/>
            <person name="Shea T."/>
            <person name="Young S.K."/>
            <person name="Zeng Q."/>
            <person name="Koehrsen M."/>
            <person name="Haas B."/>
            <person name="Borodovsky M."/>
            <person name="Guigo R."/>
            <person name="Alvarado L."/>
            <person name="Berlin A."/>
            <person name="Bochicchio J."/>
            <person name="Borenstein D."/>
            <person name="Chapman S."/>
            <person name="Chen Z."/>
            <person name="Engels R."/>
            <person name="Freedman E."/>
            <person name="Gellesch M."/>
            <person name="Goldberg J."/>
            <person name="Griggs A."/>
            <person name="Gujja S."/>
            <person name="Heiman D."/>
            <person name="Hepburn T."/>
            <person name="Howarth C."/>
            <person name="Jen D."/>
            <person name="Larson L."/>
            <person name="Lewis B."/>
            <person name="Mehta T."/>
            <person name="Park D."/>
            <person name="Pearson M."/>
            <person name="Roberts A."/>
            <person name="Saif S."/>
            <person name="Shenoy N."/>
            <person name="Sisk P."/>
            <person name="Stolte C."/>
            <person name="Sykes S."/>
            <person name="Thomson T."/>
            <person name="Walk T."/>
            <person name="White J."/>
            <person name="Yandava C."/>
            <person name="Burger G."/>
            <person name="Gray M.W."/>
            <person name="Holland P.W.H."/>
            <person name="King N."/>
            <person name="Lang F.B.F."/>
            <person name="Roger A.J."/>
            <person name="Ruiz-Trillo I."/>
            <person name="Lander E."/>
            <person name="Nusbaum C."/>
        </authorList>
    </citation>
    <scope>NUCLEOTIDE SEQUENCE [LARGE SCALE GENOMIC DNA]</scope>
    <source>
        <strain evidence="3 4">DAOM BR117</strain>
    </source>
</reference>
<name>A0A0L0HH53_SPIPD</name>
<dbReference type="VEuPathDB" id="FungiDB:SPPG_04451"/>
<dbReference type="InterPro" id="IPR011990">
    <property type="entry name" value="TPR-like_helical_dom_sf"/>
</dbReference>
<dbReference type="SMART" id="SM00028">
    <property type="entry name" value="TPR"/>
    <property type="match status" value="10"/>
</dbReference>
<dbReference type="Pfam" id="PF13181">
    <property type="entry name" value="TPR_8"/>
    <property type="match status" value="1"/>
</dbReference>
<feature type="compositionally biased region" description="Polar residues" evidence="2">
    <location>
        <begin position="1"/>
        <end position="11"/>
    </location>
</feature>
<dbReference type="SUPFAM" id="SSF48452">
    <property type="entry name" value="TPR-like"/>
    <property type="match status" value="1"/>
</dbReference>
<dbReference type="InParanoid" id="A0A0L0HH53"/>
<dbReference type="STRING" id="645134.A0A0L0HH53"/>
<dbReference type="InterPro" id="IPR019734">
    <property type="entry name" value="TPR_rpt"/>
</dbReference>
<keyword evidence="4" id="KW-1185">Reference proteome</keyword>
<evidence type="ECO:0000313" key="3">
    <source>
        <dbReference type="EMBL" id="KND00109.1"/>
    </source>
</evidence>